<dbReference type="GO" id="GO:0009246">
    <property type="term" value="P:enterobacterial common antigen biosynthetic process"/>
    <property type="evidence" value="ECO:0007669"/>
    <property type="project" value="InterPro"/>
</dbReference>
<protein>
    <submittedName>
        <fullName evidence="7">O-antigen translocase</fullName>
    </submittedName>
</protein>
<evidence type="ECO:0000256" key="5">
    <source>
        <dbReference type="ARBA" id="ARBA00023136"/>
    </source>
</evidence>
<organism evidence="7 8">
    <name type="scientific">Enterobacter cloacae</name>
    <dbReference type="NCBI Taxonomy" id="550"/>
    <lineage>
        <taxon>Bacteria</taxon>
        <taxon>Pseudomonadati</taxon>
        <taxon>Pseudomonadota</taxon>
        <taxon>Gammaproteobacteria</taxon>
        <taxon>Enterobacterales</taxon>
        <taxon>Enterobacteriaceae</taxon>
        <taxon>Enterobacter</taxon>
        <taxon>Enterobacter cloacae complex</taxon>
    </lineage>
</organism>
<evidence type="ECO:0000256" key="3">
    <source>
        <dbReference type="ARBA" id="ARBA00022692"/>
    </source>
</evidence>
<dbReference type="AlphaFoldDB" id="A0A427KS40"/>
<keyword evidence="3 6" id="KW-0812">Transmembrane</keyword>
<feature type="transmembrane region" description="Helical" evidence="6">
    <location>
        <begin position="150"/>
        <end position="170"/>
    </location>
</feature>
<feature type="transmembrane region" description="Helical" evidence="6">
    <location>
        <begin position="176"/>
        <end position="196"/>
    </location>
</feature>
<keyword evidence="2" id="KW-1003">Cell membrane</keyword>
<reference evidence="7 8" key="1">
    <citation type="submission" date="2018-10" db="EMBL/GenBank/DDBJ databases">
        <title>Transmission dynamics of multidrug resistant bacteria on intensive care unit surfaces.</title>
        <authorList>
            <person name="D'Souza A.W."/>
            <person name="Potter R.F."/>
            <person name="Wallace M."/>
            <person name="Shupe A."/>
            <person name="Patel S."/>
            <person name="Sun S."/>
            <person name="Gul D."/>
            <person name="Kwon J.H."/>
            <person name="Andleeb S."/>
            <person name="Burnham C.-A.D."/>
            <person name="Dantas G."/>
        </authorList>
    </citation>
    <scope>NUCLEOTIDE SEQUENCE [LARGE SCALE GENOMIC DNA]</scope>
    <source>
        <strain evidence="7 8">EC_073</strain>
    </source>
</reference>
<feature type="transmembrane region" description="Helical" evidence="6">
    <location>
        <begin position="336"/>
        <end position="357"/>
    </location>
</feature>
<dbReference type="RefSeq" id="WP_125364555.1">
    <property type="nucleotide sequence ID" value="NZ_JAGSJV010000015.1"/>
</dbReference>
<dbReference type="InterPro" id="IPR044550">
    <property type="entry name" value="WzxE"/>
</dbReference>
<evidence type="ECO:0000256" key="2">
    <source>
        <dbReference type="ARBA" id="ARBA00022475"/>
    </source>
</evidence>
<feature type="transmembrane region" description="Helical" evidence="6">
    <location>
        <begin position="259"/>
        <end position="278"/>
    </location>
</feature>
<feature type="transmembrane region" description="Helical" evidence="6">
    <location>
        <begin position="117"/>
        <end position="138"/>
    </location>
</feature>
<evidence type="ECO:0000256" key="4">
    <source>
        <dbReference type="ARBA" id="ARBA00022989"/>
    </source>
</evidence>
<dbReference type="PANTHER" id="PTHR30250">
    <property type="entry name" value="PST FAMILY PREDICTED COLANIC ACID TRANSPORTER"/>
    <property type="match status" value="1"/>
</dbReference>
<dbReference type="EMBL" id="RHWT01000001">
    <property type="protein sequence ID" value="RSB34035.1"/>
    <property type="molecule type" value="Genomic_DNA"/>
</dbReference>
<sequence>MKKFLTVTLFSGLFTLLKMLSGFVIGKVVAIYTGPSGIAMIGQLQSVISILSGVVNAPVGNGVVRYTAKNHENGTVHCAPWWRASTKVSITLYLFIAGLTIVFSKYLSFYFFSNEEYSWLIILACSVLPLSVANTILASILNGQQNYRQYIVSGMISVIVSTLFLILMTVCYSLKGALISVSLNTSIAGFVLMIYCKRKDWFIYKNFFGKVSREETRGILNYSLMAFTSALSFPVALLIARKIMISETGWQDAGQWQAVWKISEAYLAVMTIALSTYFMPKLSSINESLAIKKEVNRLILVIVPFTAVMALLIYLFRDVGISLLFTNEFYEARNLFMYQLIGDVVKIASFVYAYPMLAQGRIKVFISSEVFFAVTFIILVDYFVKKIGIQGANIAYMINYFVYLCFTFVFTNFINPKIKLMS</sequence>
<accession>A0A427KS40</accession>
<evidence type="ECO:0000256" key="1">
    <source>
        <dbReference type="ARBA" id="ARBA00004651"/>
    </source>
</evidence>
<feature type="transmembrane region" description="Helical" evidence="6">
    <location>
        <begin position="298"/>
        <end position="316"/>
    </location>
</feature>
<keyword evidence="5 6" id="KW-0472">Membrane</keyword>
<comment type="caution">
    <text evidence="7">The sequence shown here is derived from an EMBL/GenBank/DDBJ whole genome shotgun (WGS) entry which is preliminary data.</text>
</comment>
<name>A0A427KS40_ENTCL</name>
<feature type="transmembrane region" description="Helical" evidence="6">
    <location>
        <begin position="219"/>
        <end position="239"/>
    </location>
</feature>
<feature type="transmembrane region" description="Helical" evidence="6">
    <location>
        <begin position="36"/>
        <end position="59"/>
    </location>
</feature>
<evidence type="ECO:0000313" key="8">
    <source>
        <dbReference type="Proteomes" id="UP000275321"/>
    </source>
</evidence>
<dbReference type="PANTHER" id="PTHR30250:SF30">
    <property type="entry name" value="LIPID III FLIPPASE"/>
    <property type="match status" value="1"/>
</dbReference>
<dbReference type="Pfam" id="PF01943">
    <property type="entry name" value="Polysacc_synt"/>
    <property type="match status" value="1"/>
</dbReference>
<feature type="transmembrane region" description="Helical" evidence="6">
    <location>
        <begin position="396"/>
        <end position="414"/>
    </location>
</feature>
<feature type="transmembrane region" description="Helical" evidence="6">
    <location>
        <begin position="90"/>
        <end position="111"/>
    </location>
</feature>
<comment type="subcellular location">
    <subcellularLocation>
        <location evidence="1">Cell membrane</location>
        <topology evidence="1">Multi-pass membrane protein</topology>
    </subcellularLocation>
</comment>
<dbReference type="InterPro" id="IPR050833">
    <property type="entry name" value="Poly_Biosynth_Transport"/>
</dbReference>
<dbReference type="CDD" id="cd13125">
    <property type="entry name" value="MATE_like_10"/>
    <property type="match status" value="1"/>
</dbReference>
<feature type="transmembrane region" description="Helical" evidence="6">
    <location>
        <begin position="364"/>
        <end position="384"/>
    </location>
</feature>
<gene>
    <name evidence="7" type="ORF">EGK68_00875</name>
</gene>
<dbReference type="GO" id="GO:0005886">
    <property type="term" value="C:plasma membrane"/>
    <property type="evidence" value="ECO:0007669"/>
    <property type="project" value="UniProtKB-SubCell"/>
</dbReference>
<evidence type="ECO:0000313" key="7">
    <source>
        <dbReference type="EMBL" id="RSB34035.1"/>
    </source>
</evidence>
<dbReference type="InterPro" id="IPR002797">
    <property type="entry name" value="Polysacc_synth"/>
</dbReference>
<keyword evidence="4 6" id="KW-1133">Transmembrane helix</keyword>
<evidence type="ECO:0000256" key="6">
    <source>
        <dbReference type="SAM" id="Phobius"/>
    </source>
</evidence>
<proteinExistence type="predicted"/>
<dbReference type="Proteomes" id="UP000275321">
    <property type="component" value="Unassembled WGS sequence"/>
</dbReference>